<evidence type="ECO:0000313" key="1">
    <source>
        <dbReference type="EMBL" id="KAK6776352.1"/>
    </source>
</evidence>
<reference evidence="1 2" key="1">
    <citation type="submission" date="2024-02" db="EMBL/GenBank/DDBJ databases">
        <title>de novo genome assembly of Solanum bulbocastanum strain 11H21.</title>
        <authorList>
            <person name="Hosaka A.J."/>
        </authorList>
    </citation>
    <scope>NUCLEOTIDE SEQUENCE [LARGE SCALE GENOMIC DNA]</scope>
    <source>
        <tissue evidence="1">Young leaves</tissue>
    </source>
</reference>
<comment type="caution">
    <text evidence="1">The sequence shown here is derived from an EMBL/GenBank/DDBJ whole genome shotgun (WGS) entry which is preliminary data.</text>
</comment>
<name>A0AAN8Y2A5_SOLBU</name>
<dbReference type="PANTHER" id="PTHR33116:SF80">
    <property type="entry name" value="REVERSE TRANSCRIPTASE ZINC-BINDING DOMAIN-CONTAINING PROTEIN"/>
    <property type="match status" value="1"/>
</dbReference>
<gene>
    <name evidence="1" type="ORF">RDI58_027353</name>
</gene>
<evidence type="ECO:0000313" key="2">
    <source>
        <dbReference type="Proteomes" id="UP001371456"/>
    </source>
</evidence>
<proteinExistence type="predicted"/>
<dbReference type="AlphaFoldDB" id="A0AAN8Y2A5"/>
<dbReference type="Proteomes" id="UP001371456">
    <property type="component" value="Unassembled WGS sequence"/>
</dbReference>
<accession>A0AAN8Y2A5</accession>
<organism evidence="1 2">
    <name type="scientific">Solanum bulbocastanum</name>
    <name type="common">Wild potato</name>
    <dbReference type="NCBI Taxonomy" id="147425"/>
    <lineage>
        <taxon>Eukaryota</taxon>
        <taxon>Viridiplantae</taxon>
        <taxon>Streptophyta</taxon>
        <taxon>Embryophyta</taxon>
        <taxon>Tracheophyta</taxon>
        <taxon>Spermatophyta</taxon>
        <taxon>Magnoliopsida</taxon>
        <taxon>eudicotyledons</taxon>
        <taxon>Gunneridae</taxon>
        <taxon>Pentapetalae</taxon>
        <taxon>asterids</taxon>
        <taxon>lamiids</taxon>
        <taxon>Solanales</taxon>
        <taxon>Solanaceae</taxon>
        <taxon>Solanoideae</taxon>
        <taxon>Solaneae</taxon>
        <taxon>Solanum</taxon>
    </lineage>
</organism>
<protein>
    <submittedName>
        <fullName evidence="1">Uncharacterized protein</fullName>
    </submittedName>
</protein>
<sequence>MENTIVEDLCELTEYTRGKLLFKYLGVSIIAKRLSAIDCEMLVQKMIMKVKIWGTMNLSYAGRVKLVNLGLLHMNTYWHSMFVLSKGY</sequence>
<dbReference type="PANTHER" id="PTHR33116">
    <property type="entry name" value="REVERSE TRANSCRIPTASE ZINC-BINDING DOMAIN-CONTAINING PROTEIN-RELATED-RELATED"/>
    <property type="match status" value="1"/>
</dbReference>
<keyword evidence="2" id="KW-1185">Reference proteome</keyword>
<dbReference type="EMBL" id="JBANQN010000011">
    <property type="protein sequence ID" value="KAK6776352.1"/>
    <property type="molecule type" value="Genomic_DNA"/>
</dbReference>